<sequence>MTISRLLLPLFLCCLLIGVIFRVVFAPDTFPVGREQDIVAKTTTPATPPLPAFTSEEAVKVILARPLFAPRRRPAPVSEMGHIGLPRLTGIITGPGDRKAIFAGEPHSIAIGAGESIEGYTVTGIEAGTVTLNGPEGIITLHPQRAANNAAAIPSQSTTTDLQSSPSDQIHMSQPDEQPSQAIIDAMRRQLLGTQRTGQ</sequence>
<reference evidence="3" key="1">
    <citation type="submission" date="2016-11" db="EMBL/GenBank/DDBJ databases">
        <title>Comparative genomic and phenotypic analysis of Granulibacter bethesdensis clinical isolates from patients with chronic granulomatous disease.</title>
        <authorList>
            <person name="Zarember K.A."/>
            <person name="Porcella S.F."/>
            <person name="Chu J."/>
            <person name="Ding L."/>
            <person name="Dahlstrom E."/>
            <person name="Barbian K."/>
            <person name="Martens C."/>
            <person name="Sykora L."/>
            <person name="Kramer S."/>
            <person name="Pettinato A.M."/>
            <person name="Hong H."/>
            <person name="Wald G."/>
            <person name="Berg L.J."/>
            <person name="Rogge L.S."/>
            <person name="Greenberg D.E."/>
            <person name="Falcone E.L."/>
            <person name="Neves J.F."/>
            <person name="Simoes M.J."/>
            <person name="Casal M."/>
            <person name="Rodriguez-Lopez F.C."/>
            <person name="Zelazny A."/>
            <person name="Gallin J.I."/>
            <person name="Holland S.M."/>
        </authorList>
    </citation>
    <scope>NUCLEOTIDE SEQUENCE [LARGE SCALE GENOMIC DNA]</scope>
    <source>
        <strain evidence="3">NIH9.1</strain>
    </source>
</reference>
<evidence type="ECO:0000256" key="1">
    <source>
        <dbReference type="SAM" id="MobiDB-lite"/>
    </source>
</evidence>
<dbReference type="Proteomes" id="UP000182373">
    <property type="component" value="Chromosome"/>
</dbReference>
<name>A0AAC9KAQ0_9PROT</name>
<gene>
    <name evidence="2" type="ORF">GbCGDNIH9_1763</name>
</gene>
<evidence type="ECO:0000313" key="2">
    <source>
        <dbReference type="EMBL" id="APH55076.1"/>
    </source>
</evidence>
<dbReference type="AlphaFoldDB" id="A0AAC9KAQ0"/>
<feature type="region of interest" description="Disordered" evidence="1">
    <location>
        <begin position="150"/>
        <end position="180"/>
    </location>
</feature>
<proteinExistence type="predicted"/>
<evidence type="ECO:0000313" key="3">
    <source>
        <dbReference type="Proteomes" id="UP000182373"/>
    </source>
</evidence>
<protein>
    <submittedName>
        <fullName evidence="2">Uncharacterized protein</fullName>
    </submittedName>
</protein>
<organism evidence="2 3">
    <name type="scientific">Granulibacter bethesdensis</name>
    <dbReference type="NCBI Taxonomy" id="364410"/>
    <lineage>
        <taxon>Bacteria</taxon>
        <taxon>Pseudomonadati</taxon>
        <taxon>Pseudomonadota</taxon>
        <taxon>Alphaproteobacteria</taxon>
        <taxon>Acetobacterales</taxon>
        <taxon>Acetobacteraceae</taxon>
        <taxon>Granulibacter</taxon>
    </lineage>
</organism>
<dbReference type="EMBL" id="CP018191">
    <property type="protein sequence ID" value="APH55076.1"/>
    <property type="molecule type" value="Genomic_DNA"/>
</dbReference>
<accession>A0AAC9KAQ0</accession>
<feature type="compositionally biased region" description="Polar residues" evidence="1">
    <location>
        <begin position="154"/>
        <end position="180"/>
    </location>
</feature>